<reference evidence="7 8" key="1">
    <citation type="journal article" date="2013" name="Genome Announc.">
        <title>Draft Genome Sequence of the Cellulolytic, Mesophilic, Anaerobic Bacterium Clostridium termitidis Strain CT1112 (DSM 5398).</title>
        <authorList>
            <person name="Lal S."/>
            <person name="Ramachandran U."/>
            <person name="Zhang X."/>
            <person name="Munir R."/>
            <person name="Sparling R."/>
            <person name="Levin D.B."/>
        </authorList>
    </citation>
    <scope>NUCLEOTIDE SEQUENCE [LARGE SCALE GENOMIC DNA]</scope>
    <source>
        <strain evidence="7 8">CT1112</strain>
    </source>
</reference>
<evidence type="ECO:0000256" key="4">
    <source>
        <dbReference type="ARBA" id="ARBA00022989"/>
    </source>
</evidence>
<evidence type="ECO:0000256" key="6">
    <source>
        <dbReference type="SAM" id="Phobius"/>
    </source>
</evidence>
<feature type="transmembrane region" description="Helical" evidence="6">
    <location>
        <begin position="81"/>
        <end position="100"/>
    </location>
</feature>
<dbReference type="eggNOG" id="COG1284">
    <property type="taxonomic scope" value="Bacteria"/>
</dbReference>
<dbReference type="InterPro" id="IPR003740">
    <property type="entry name" value="YitT"/>
</dbReference>
<accession>S0FNN6</accession>
<feature type="transmembrane region" description="Helical" evidence="6">
    <location>
        <begin position="112"/>
        <end position="131"/>
    </location>
</feature>
<dbReference type="AlphaFoldDB" id="S0FNN6"/>
<comment type="subcellular location">
    <subcellularLocation>
        <location evidence="1">Cell membrane</location>
        <topology evidence="1">Multi-pass membrane protein</topology>
    </subcellularLocation>
</comment>
<evidence type="ECO:0008006" key="9">
    <source>
        <dbReference type="Google" id="ProtNLM"/>
    </source>
</evidence>
<evidence type="ECO:0000256" key="1">
    <source>
        <dbReference type="ARBA" id="ARBA00004651"/>
    </source>
</evidence>
<protein>
    <recommendedName>
        <fullName evidence="9">BCR, YitT family</fullName>
    </recommendedName>
</protein>
<organism evidence="7 8">
    <name type="scientific">Ruminiclostridium cellobioparum subsp. termitidis CT1112</name>
    <dbReference type="NCBI Taxonomy" id="1195236"/>
    <lineage>
        <taxon>Bacteria</taxon>
        <taxon>Bacillati</taxon>
        <taxon>Bacillota</taxon>
        <taxon>Clostridia</taxon>
        <taxon>Eubacteriales</taxon>
        <taxon>Oscillospiraceae</taxon>
        <taxon>Ruminiclostridium</taxon>
    </lineage>
</organism>
<dbReference type="PANTHER" id="PTHR33545">
    <property type="entry name" value="UPF0750 MEMBRANE PROTEIN YITT-RELATED"/>
    <property type="match status" value="1"/>
</dbReference>
<dbReference type="GO" id="GO:0005886">
    <property type="term" value="C:plasma membrane"/>
    <property type="evidence" value="ECO:0007669"/>
    <property type="project" value="UniProtKB-SubCell"/>
</dbReference>
<dbReference type="InterPro" id="IPR051461">
    <property type="entry name" value="UPF0750_membrane"/>
</dbReference>
<evidence type="ECO:0000256" key="5">
    <source>
        <dbReference type="ARBA" id="ARBA00023136"/>
    </source>
</evidence>
<dbReference type="EMBL" id="AORV01000060">
    <property type="protein sequence ID" value="EMS70093.1"/>
    <property type="molecule type" value="Genomic_DNA"/>
</dbReference>
<feature type="transmembrane region" description="Helical" evidence="6">
    <location>
        <begin position="152"/>
        <end position="170"/>
    </location>
</feature>
<keyword evidence="4 6" id="KW-1133">Transmembrane helix</keyword>
<keyword evidence="2" id="KW-1003">Cell membrane</keyword>
<dbReference type="RefSeq" id="WP_004629182.1">
    <property type="nucleotide sequence ID" value="NZ_AORV01000060.1"/>
</dbReference>
<keyword evidence="5 6" id="KW-0472">Membrane</keyword>
<evidence type="ECO:0000313" key="7">
    <source>
        <dbReference type="EMBL" id="EMS70093.1"/>
    </source>
</evidence>
<sequence length="208" mass="23562">MNVKRMLPIIVMKYIFILVGSIMTALGLEVFFKTHNLIGGGIIGISVVLSYLIEIPLGVIIFILNFPFILIEYIQRGKQKLVTILFALLSLIYWISAINTDNWETYDILNSTILGGICLGIGSGLILKYGGFLDGIEHRRILFKINNNYSPNMLFILINLLIVIAAGFIFGWENTIYSLIAYIIVFKVIDFTLDILHPLDRIYKKGQK</sequence>
<feature type="transmembrane region" description="Helical" evidence="6">
    <location>
        <begin position="176"/>
        <end position="196"/>
    </location>
</feature>
<dbReference type="Proteomes" id="UP000014155">
    <property type="component" value="Unassembled WGS sequence"/>
</dbReference>
<name>S0FNN6_RUMCE</name>
<keyword evidence="3 6" id="KW-0812">Transmembrane</keyword>
<keyword evidence="8" id="KW-1185">Reference proteome</keyword>
<evidence type="ECO:0000256" key="3">
    <source>
        <dbReference type="ARBA" id="ARBA00022692"/>
    </source>
</evidence>
<feature type="transmembrane region" description="Helical" evidence="6">
    <location>
        <begin position="38"/>
        <end position="69"/>
    </location>
</feature>
<dbReference type="Pfam" id="PF02588">
    <property type="entry name" value="YitT_membrane"/>
    <property type="match status" value="1"/>
</dbReference>
<dbReference type="PANTHER" id="PTHR33545:SF3">
    <property type="entry name" value="UPF0750 MEMBRANE PROTEIN YQFU"/>
    <property type="match status" value="1"/>
</dbReference>
<proteinExistence type="predicted"/>
<gene>
    <name evidence="7" type="ORF">CTER_4313</name>
</gene>
<dbReference type="PATRIC" id="fig|1195236.3.peg.4491"/>
<feature type="transmembrane region" description="Helical" evidence="6">
    <location>
        <begin position="12"/>
        <end position="32"/>
    </location>
</feature>
<comment type="caution">
    <text evidence="7">The sequence shown here is derived from an EMBL/GenBank/DDBJ whole genome shotgun (WGS) entry which is preliminary data.</text>
</comment>
<evidence type="ECO:0000256" key="2">
    <source>
        <dbReference type="ARBA" id="ARBA00022475"/>
    </source>
</evidence>
<dbReference type="STRING" id="1195236.CTER_4313"/>
<evidence type="ECO:0000313" key="8">
    <source>
        <dbReference type="Proteomes" id="UP000014155"/>
    </source>
</evidence>